<keyword evidence="3" id="KW-0378">Hydrolase</keyword>
<dbReference type="STRING" id="6248.A0A0K0DSH0"/>
<evidence type="ECO:0000259" key="7">
    <source>
        <dbReference type="PROSITE" id="PS50240"/>
    </source>
</evidence>
<keyword evidence="4" id="KW-0720">Serine protease</keyword>
<dbReference type="InterPro" id="IPR050430">
    <property type="entry name" value="Peptidase_S1"/>
</dbReference>
<feature type="chain" id="PRO_5005327001" evidence="6">
    <location>
        <begin position="17"/>
        <end position="289"/>
    </location>
</feature>
<keyword evidence="5" id="KW-1015">Disulfide bond</keyword>
<feature type="signal peptide" evidence="6">
    <location>
        <begin position="1"/>
        <end position="16"/>
    </location>
</feature>
<dbReference type="AlphaFoldDB" id="A0A0K0DSH0"/>
<protein>
    <submittedName>
        <fullName evidence="9 10">Peptidase S1 domain-containing protein</fullName>
    </submittedName>
</protein>
<dbReference type="Proteomes" id="UP000035681">
    <property type="component" value="Unplaced"/>
</dbReference>
<evidence type="ECO:0000256" key="2">
    <source>
        <dbReference type="ARBA" id="ARBA00022670"/>
    </source>
</evidence>
<dbReference type="PANTHER" id="PTHR24276:SF98">
    <property type="entry name" value="FI18310P1-RELATED"/>
    <property type="match status" value="1"/>
</dbReference>
<evidence type="ECO:0000313" key="8">
    <source>
        <dbReference type="Proteomes" id="UP000035681"/>
    </source>
</evidence>
<keyword evidence="8" id="KW-1185">Reference proteome</keyword>
<dbReference type="SMART" id="SM00020">
    <property type="entry name" value="Tryp_SPc"/>
    <property type="match status" value="1"/>
</dbReference>
<evidence type="ECO:0000313" key="10">
    <source>
        <dbReference type="WBParaSite" id="TCONS_00007321.p1"/>
    </source>
</evidence>
<dbReference type="WBParaSite" id="TCONS_00007321.p1">
    <property type="protein sequence ID" value="TCONS_00007321.p1"/>
    <property type="gene ID" value="XLOC_005353"/>
</dbReference>
<dbReference type="Pfam" id="PF00089">
    <property type="entry name" value="Trypsin"/>
    <property type="match status" value="1"/>
</dbReference>
<dbReference type="PRINTS" id="PR00722">
    <property type="entry name" value="CHYMOTRYPSIN"/>
</dbReference>
<keyword evidence="6" id="KW-0732">Signal</keyword>
<comment type="similarity">
    <text evidence="1">Belongs to the peptidase S1 family.</text>
</comment>
<evidence type="ECO:0000256" key="5">
    <source>
        <dbReference type="ARBA" id="ARBA00023157"/>
    </source>
</evidence>
<dbReference type="InterPro" id="IPR001254">
    <property type="entry name" value="Trypsin_dom"/>
</dbReference>
<dbReference type="PROSITE" id="PS50240">
    <property type="entry name" value="TRYPSIN_DOM"/>
    <property type="match status" value="1"/>
</dbReference>
<dbReference type="InterPro" id="IPR001314">
    <property type="entry name" value="Peptidase_S1A"/>
</dbReference>
<dbReference type="InterPro" id="IPR018114">
    <property type="entry name" value="TRYPSIN_HIS"/>
</dbReference>
<proteinExistence type="inferred from homology"/>
<dbReference type="GO" id="GO:0006508">
    <property type="term" value="P:proteolysis"/>
    <property type="evidence" value="ECO:0007669"/>
    <property type="project" value="UniProtKB-KW"/>
</dbReference>
<dbReference type="WBParaSite" id="SSTP_0000018000.1">
    <property type="protein sequence ID" value="SSTP_0000018000.1"/>
    <property type="gene ID" value="SSTP_0000018000"/>
</dbReference>
<dbReference type="PANTHER" id="PTHR24276">
    <property type="entry name" value="POLYSERASE-RELATED"/>
    <property type="match status" value="1"/>
</dbReference>
<reference evidence="9" key="1">
    <citation type="submission" date="2015-08" db="UniProtKB">
        <authorList>
            <consortium name="WormBaseParasite"/>
        </authorList>
    </citation>
    <scope>IDENTIFICATION</scope>
</reference>
<feature type="domain" description="Peptidase S1" evidence="7">
    <location>
        <begin position="13"/>
        <end position="264"/>
    </location>
</feature>
<organism evidence="9">
    <name type="scientific">Strongyloides stercoralis</name>
    <name type="common">Threadworm</name>
    <dbReference type="NCBI Taxonomy" id="6248"/>
    <lineage>
        <taxon>Eukaryota</taxon>
        <taxon>Metazoa</taxon>
        <taxon>Ecdysozoa</taxon>
        <taxon>Nematoda</taxon>
        <taxon>Chromadorea</taxon>
        <taxon>Rhabditida</taxon>
        <taxon>Tylenchina</taxon>
        <taxon>Panagrolaimomorpha</taxon>
        <taxon>Strongyloidoidea</taxon>
        <taxon>Strongyloididae</taxon>
        <taxon>Strongyloides</taxon>
    </lineage>
</organism>
<evidence type="ECO:0000256" key="4">
    <source>
        <dbReference type="ARBA" id="ARBA00022825"/>
    </source>
</evidence>
<dbReference type="GO" id="GO:0004252">
    <property type="term" value="F:serine-type endopeptidase activity"/>
    <property type="evidence" value="ECO:0007669"/>
    <property type="project" value="InterPro"/>
</dbReference>
<name>A0A0K0DSH0_STRER</name>
<dbReference type="InterPro" id="IPR009003">
    <property type="entry name" value="Peptidase_S1_PA"/>
</dbReference>
<evidence type="ECO:0000256" key="6">
    <source>
        <dbReference type="SAM" id="SignalP"/>
    </source>
</evidence>
<accession>A0A0K0DSH0</accession>
<evidence type="ECO:0000313" key="9">
    <source>
        <dbReference type="WBParaSite" id="SSTP_0000018000.1"/>
    </source>
</evidence>
<dbReference type="SUPFAM" id="SSF50494">
    <property type="entry name" value="Trypsin-like serine proteases"/>
    <property type="match status" value="1"/>
</dbReference>
<evidence type="ECO:0000256" key="1">
    <source>
        <dbReference type="ARBA" id="ARBA00007664"/>
    </source>
</evidence>
<evidence type="ECO:0000256" key="3">
    <source>
        <dbReference type="ARBA" id="ARBA00022801"/>
    </source>
</evidence>
<dbReference type="PROSITE" id="PS00134">
    <property type="entry name" value="TRYPSIN_HIS"/>
    <property type="match status" value="1"/>
</dbReference>
<dbReference type="Gene3D" id="2.40.10.10">
    <property type="entry name" value="Trypsin-like serine proteases"/>
    <property type="match status" value="2"/>
</dbReference>
<sequence>MFLGFLLIIFINILNGNEYIPVVHLLINDQTESMEVSNGQGACTGTILGGRFILTAAHCVFTMTHCENNLREHLKHLVIPVRRIRVEYDTYCASVKHDCPGKEHSKFARVKKMYIHNSYVDYNCQEGDLAILELDQDIGDRAMGVNTNKYVFPKTLIGFGFGDNPIKKENTFQLQNEDFNVTKCLHARVPRGVFCTDEHVINFCKGDSGGPLMTSDRIIYGVVSGGTDCEYLKNMFRRGKRRLFAGNINFSVASFLNFICSVVQQDRKNPVYGCEKYKNVFNSEIIQVL</sequence>
<dbReference type="InterPro" id="IPR043504">
    <property type="entry name" value="Peptidase_S1_PA_chymotrypsin"/>
</dbReference>
<keyword evidence="2" id="KW-0645">Protease</keyword>